<evidence type="ECO:0000256" key="4">
    <source>
        <dbReference type="ARBA" id="ARBA00022552"/>
    </source>
</evidence>
<dbReference type="AlphaFoldDB" id="A0A834FSJ8"/>
<evidence type="ECO:0000256" key="1">
    <source>
        <dbReference type="ARBA" id="ARBA00002210"/>
    </source>
</evidence>
<dbReference type="Proteomes" id="UP000646548">
    <property type="component" value="Unassembled WGS sequence"/>
</dbReference>
<comment type="similarity">
    <text evidence="2">Belongs to the TSR2 family.</text>
</comment>
<sequence>MAASAASRELFTDGVRAVLHSWPVLQIAVENGFGGAFGPQKADWMVDVVQQYFHDNGQCVTMVTIRSVMWNLSLVCLCAANLQQYEVEDYLAVLLDQEFDTVVDDGSLPQVSLNLLQMYAHWQQGALESLKTSIQALSQKKTQRAKVQAPPISSDEDSDAETQEMECGESQQSSTCTHPPPPPQEEDGWTVVRRKK</sequence>
<feature type="region of interest" description="Disordered" evidence="5">
    <location>
        <begin position="142"/>
        <end position="196"/>
    </location>
</feature>
<dbReference type="EMBL" id="WKFB01000003">
    <property type="protein sequence ID" value="KAF6739818.1"/>
    <property type="molecule type" value="Genomic_DNA"/>
</dbReference>
<dbReference type="Pfam" id="PF10273">
    <property type="entry name" value="WGG"/>
    <property type="match status" value="1"/>
</dbReference>
<evidence type="ECO:0000313" key="6">
    <source>
        <dbReference type="EMBL" id="KAF6739818.1"/>
    </source>
</evidence>
<dbReference type="PANTHER" id="PTHR21250">
    <property type="entry name" value="PRE-RRNA-PROCESSING PROTEIN TSR2 HOMOLOG"/>
    <property type="match status" value="1"/>
</dbReference>
<evidence type="ECO:0000256" key="2">
    <source>
        <dbReference type="ARBA" id="ARBA00006524"/>
    </source>
</evidence>
<accession>A0A834FSJ8</accession>
<feature type="compositionally biased region" description="Acidic residues" evidence="5">
    <location>
        <begin position="154"/>
        <end position="167"/>
    </location>
</feature>
<comment type="caution">
    <text evidence="6">The sequence shown here is derived from an EMBL/GenBank/DDBJ whole genome shotgun (WGS) entry which is preliminary data.</text>
</comment>
<evidence type="ECO:0000313" key="7">
    <source>
        <dbReference type="Proteomes" id="UP000646548"/>
    </source>
</evidence>
<name>A0A834FSJ8_ORYME</name>
<proteinExistence type="inferred from homology"/>
<organism evidence="6 7">
    <name type="scientific">Oryzias melastigma</name>
    <name type="common">Marine medaka</name>
    <dbReference type="NCBI Taxonomy" id="30732"/>
    <lineage>
        <taxon>Eukaryota</taxon>
        <taxon>Metazoa</taxon>
        <taxon>Chordata</taxon>
        <taxon>Craniata</taxon>
        <taxon>Vertebrata</taxon>
        <taxon>Euteleostomi</taxon>
        <taxon>Actinopterygii</taxon>
        <taxon>Neopterygii</taxon>
        <taxon>Teleostei</taxon>
        <taxon>Neoteleostei</taxon>
        <taxon>Acanthomorphata</taxon>
        <taxon>Ovalentaria</taxon>
        <taxon>Atherinomorphae</taxon>
        <taxon>Beloniformes</taxon>
        <taxon>Adrianichthyidae</taxon>
        <taxon>Oryziinae</taxon>
        <taxon>Oryzias</taxon>
    </lineage>
</organism>
<protein>
    <recommendedName>
        <fullName evidence="3">Pre-rRNA-processing protein TSR2 homolog</fullName>
    </recommendedName>
</protein>
<evidence type="ECO:0000256" key="5">
    <source>
        <dbReference type="SAM" id="MobiDB-lite"/>
    </source>
</evidence>
<dbReference type="GO" id="GO:0006364">
    <property type="term" value="P:rRNA processing"/>
    <property type="evidence" value="ECO:0007669"/>
    <property type="project" value="UniProtKB-KW"/>
</dbReference>
<gene>
    <name evidence="6" type="ORF">FQA47_016112</name>
</gene>
<reference evidence="6" key="1">
    <citation type="journal article" name="BMC Genomics">
        <title>Long-read sequencing and de novo genome assembly of marine medaka (Oryzias melastigma).</title>
        <authorList>
            <person name="Liang P."/>
            <person name="Saqib H.S.A."/>
            <person name="Ni X."/>
            <person name="Shen Y."/>
        </authorList>
    </citation>
    <scope>NUCLEOTIDE SEQUENCE</scope>
    <source>
        <strain evidence="6">Bigg-433</strain>
    </source>
</reference>
<dbReference type="InterPro" id="IPR019398">
    <property type="entry name" value="Pre-rRNA_process_TSR2"/>
</dbReference>
<comment type="function">
    <text evidence="1">May be involved in 20S pre-rRNA processing.</text>
</comment>
<evidence type="ECO:0000256" key="3">
    <source>
        <dbReference type="ARBA" id="ARBA00017551"/>
    </source>
</evidence>
<keyword evidence="4" id="KW-0698">rRNA processing</keyword>